<feature type="region of interest" description="Disordered" evidence="2">
    <location>
        <begin position="232"/>
        <end position="288"/>
    </location>
</feature>
<evidence type="ECO:0000256" key="1">
    <source>
        <dbReference type="ARBA" id="ARBA00006405"/>
    </source>
</evidence>
<evidence type="ECO:0000313" key="5">
    <source>
        <dbReference type="Proteomes" id="UP000750334"/>
    </source>
</evidence>
<feature type="domain" description="PI31 proteasome regulator C-terminal" evidence="3">
    <location>
        <begin position="202"/>
        <end position="266"/>
    </location>
</feature>
<dbReference type="Pfam" id="PF08577">
    <property type="entry name" value="PI31_Prot_C"/>
    <property type="match status" value="1"/>
</dbReference>
<comment type="caution">
    <text evidence="4">The sequence shown here is derived from an EMBL/GenBank/DDBJ whole genome shotgun (WGS) entry which is preliminary data.</text>
</comment>
<dbReference type="InterPro" id="IPR013886">
    <property type="entry name" value="PI31_Prot_C"/>
</dbReference>
<dbReference type="AlphaFoldDB" id="A0A9P6WC62"/>
<dbReference type="EMBL" id="PUHR01000029">
    <property type="protein sequence ID" value="KAG0669992.1"/>
    <property type="molecule type" value="Genomic_DNA"/>
</dbReference>
<accession>A0A9P6WC62</accession>
<organism evidence="4 5">
    <name type="scientific">Maudiozyma exigua</name>
    <name type="common">Yeast</name>
    <name type="synonym">Kazachstania exigua</name>
    <dbReference type="NCBI Taxonomy" id="34358"/>
    <lineage>
        <taxon>Eukaryota</taxon>
        <taxon>Fungi</taxon>
        <taxon>Dikarya</taxon>
        <taxon>Ascomycota</taxon>
        <taxon>Saccharomycotina</taxon>
        <taxon>Saccharomycetes</taxon>
        <taxon>Saccharomycetales</taxon>
        <taxon>Saccharomycetaceae</taxon>
        <taxon>Maudiozyma</taxon>
    </lineage>
</organism>
<sequence length="288" mass="32663">MDEVRNKLELTLSCVLETLEVYKAAKFVSIDSRETNLLVVTVKKANVRYTVAVSEIRSNRRCLVSIFDESLSNEIESIVLDYEADLHIADDLEFPVNYDEYTKQIDTSKACITIYKRFDKKRLMVRDPKKSQATVASEKPLQDIKLPGEQLREKPKLLETEVTNTKRPNDMPKFDDEYEVNTNRSIDRYPGLNLPEKQPGQYGNPDLYPMGQKDPFNFNDINTRGGMTFDPFGTGNQSNMNGDKDEQRKRGAGWMPGSKYDDPFGKRTDEFNPGSGSGSGFGGSGMFM</sequence>
<feature type="compositionally biased region" description="Basic and acidic residues" evidence="2">
    <location>
        <begin position="259"/>
        <end position="270"/>
    </location>
</feature>
<evidence type="ECO:0000259" key="3">
    <source>
        <dbReference type="Pfam" id="PF08577"/>
    </source>
</evidence>
<evidence type="ECO:0000256" key="2">
    <source>
        <dbReference type="SAM" id="MobiDB-lite"/>
    </source>
</evidence>
<evidence type="ECO:0000313" key="4">
    <source>
        <dbReference type="EMBL" id="KAG0669992.1"/>
    </source>
</evidence>
<name>A0A9P6WC62_MAUEX</name>
<feature type="compositionally biased region" description="Gly residues" evidence="2">
    <location>
        <begin position="275"/>
        <end position="288"/>
    </location>
</feature>
<dbReference type="Proteomes" id="UP000750334">
    <property type="component" value="Unassembled WGS sequence"/>
</dbReference>
<keyword evidence="5" id="KW-1185">Reference proteome</keyword>
<comment type="similarity">
    <text evidence="1">Belongs to the proteasome inhibitor PI31 family.</text>
</comment>
<reference evidence="4 5" key="1">
    <citation type="submission" date="2020-11" db="EMBL/GenBank/DDBJ databases">
        <title>Kefir isolates.</title>
        <authorList>
            <person name="Marcisauskas S."/>
            <person name="Kim Y."/>
            <person name="Blasche S."/>
        </authorList>
    </citation>
    <scope>NUCLEOTIDE SEQUENCE [LARGE SCALE GENOMIC DNA]</scope>
    <source>
        <strain evidence="4 5">OG2</strain>
    </source>
</reference>
<gene>
    <name evidence="4" type="ORF">C6P45_002937</name>
</gene>
<protein>
    <recommendedName>
        <fullName evidence="3">PI31 proteasome regulator C-terminal domain-containing protein</fullName>
    </recommendedName>
</protein>
<proteinExistence type="inferred from homology"/>
<dbReference type="OrthoDB" id="68090at2759"/>